<reference evidence="11 12" key="1">
    <citation type="submission" date="2019-06" db="EMBL/GenBank/DDBJ databases">
        <title>Whole genome shotgun sequence of Pseudonocardia hydrocarbonoxydans NBRC 14498.</title>
        <authorList>
            <person name="Hosoyama A."/>
            <person name="Uohara A."/>
            <person name="Ohji S."/>
            <person name="Ichikawa N."/>
        </authorList>
    </citation>
    <scope>NUCLEOTIDE SEQUENCE [LARGE SCALE GENOMIC DNA]</scope>
    <source>
        <strain evidence="11 12">NBRC 14498</strain>
    </source>
</reference>
<protein>
    <recommendedName>
        <fullName evidence="9">Cobalamin biosynthesis protein CobD</fullName>
    </recommendedName>
</protein>
<dbReference type="GO" id="GO:0015420">
    <property type="term" value="F:ABC-type vitamin B12 transporter activity"/>
    <property type="evidence" value="ECO:0007669"/>
    <property type="project" value="UniProtKB-UniRule"/>
</dbReference>
<dbReference type="OrthoDB" id="9811967at2"/>
<feature type="region of interest" description="Disordered" evidence="10">
    <location>
        <begin position="321"/>
        <end position="363"/>
    </location>
</feature>
<accession>A0A4Y3WRZ3</accession>
<evidence type="ECO:0000256" key="4">
    <source>
        <dbReference type="ARBA" id="ARBA00022475"/>
    </source>
</evidence>
<evidence type="ECO:0000256" key="2">
    <source>
        <dbReference type="ARBA" id="ARBA00004953"/>
    </source>
</evidence>
<dbReference type="UniPathway" id="UPA00148"/>
<keyword evidence="4 9" id="KW-1003">Cell membrane</keyword>
<feature type="compositionally biased region" description="Gly residues" evidence="10">
    <location>
        <begin position="345"/>
        <end position="354"/>
    </location>
</feature>
<comment type="pathway">
    <text evidence="2 9">Cofactor biosynthesis; adenosylcobalamin biosynthesis.</text>
</comment>
<evidence type="ECO:0000256" key="9">
    <source>
        <dbReference type="HAMAP-Rule" id="MF_00024"/>
    </source>
</evidence>
<dbReference type="Pfam" id="PF03186">
    <property type="entry name" value="CobD_Cbib"/>
    <property type="match status" value="1"/>
</dbReference>
<keyword evidence="5 9" id="KW-0169">Cobalamin biosynthesis</keyword>
<comment type="caution">
    <text evidence="11">The sequence shown here is derived from an EMBL/GenBank/DDBJ whole genome shotgun (WGS) entry which is preliminary data.</text>
</comment>
<comment type="similarity">
    <text evidence="3 9">Belongs to the CobD/CbiB family.</text>
</comment>
<dbReference type="EMBL" id="BJNG01000036">
    <property type="protein sequence ID" value="GEC21633.1"/>
    <property type="molecule type" value="Genomic_DNA"/>
</dbReference>
<evidence type="ECO:0000256" key="6">
    <source>
        <dbReference type="ARBA" id="ARBA00022692"/>
    </source>
</evidence>
<comment type="function">
    <text evidence="9">Converts cobyric acid to cobinamide by the addition of aminopropanol on the F carboxylic group.</text>
</comment>
<dbReference type="HAMAP" id="MF_00024">
    <property type="entry name" value="CobD_CbiB"/>
    <property type="match status" value="1"/>
</dbReference>
<dbReference type="InterPro" id="IPR004485">
    <property type="entry name" value="Cobalamin_biosynth_CobD/CbiB"/>
</dbReference>
<dbReference type="AlphaFoldDB" id="A0A4Y3WRZ3"/>
<keyword evidence="8 9" id="KW-0472">Membrane</keyword>
<evidence type="ECO:0000256" key="7">
    <source>
        <dbReference type="ARBA" id="ARBA00022989"/>
    </source>
</evidence>
<dbReference type="Proteomes" id="UP000320338">
    <property type="component" value="Unassembled WGS sequence"/>
</dbReference>
<organism evidence="11 12">
    <name type="scientific">Pseudonocardia hydrocarbonoxydans</name>
    <dbReference type="NCBI Taxonomy" id="76726"/>
    <lineage>
        <taxon>Bacteria</taxon>
        <taxon>Bacillati</taxon>
        <taxon>Actinomycetota</taxon>
        <taxon>Actinomycetes</taxon>
        <taxon>Pseudonocardiales</taxon>
        <taxon>Pseudonocardiaceae</taxon>
        <taxon>Pseudonocardia</taxon>
    </lineage>
</organism>
<dbReference type="GO" id="GO:0005886">
    <property type="term" value="C:plasma membrane"/>
    <property type="evidence" value="ECO:0007669"/>
    <property type="project" value="UniProtKB-SubCell"/>
</dbReference>
<evidence type="ECO:0000256" key="3">
    <source>
        <dbReference type="ARBA" id="ARBA00006263"/>
    </source>
</evidence>
<keyword evidence="7 9" id="KW-1133">Transmembrane helix</keyword>
<evidence type="ECO:0000256" key="10">
    <source>
        <dbReference type="SAM" id="MobiDB-lite"/>
    </source>
</evidence>
<evidence type="ECO:0000256" key="5">
    <source>
        <dbReference type="ARBA" id="ARBA00022573"/>
    </source>
</evidence>
<dbReference type="GO" id="GO:0048472">
    <property type="term" value="F:threonine-phosphate decarboxylase activity"/>
    <property type="evidence" value="ECO:0007669"/>
    <property type="project" value="InterPro"/>
</dbReference>
<proteinExistence type="inferred from homology"/>
<dbReference type="RefSeq" id="WP_141280449.1">
    <property type="nucleotide sequence ID" value="NZ_BAAARZ010000020.1"/>
</dbReference>
<sequence>MRSRAAGLLLGVLADAAFGDPRRGHPVAGFGTVAAALERRVYADGRLAGAGYTALLVGAAAGLGLLAETAGRRRPVLGAALTGAATWAVLGGASLAGHGAALARELGAGPSPAHRGPVGPGPDLAAARRRLPSLCGRDPESLDAAGMARAGVESLAENTSDAVVAPLFWGAVAGVPGLLGYRAVNTLDAMVGYRSPRYRRFGWAAARLDDAANLVPARVCAALCTVLAPAVGGSPSDAVAAWRRDAGGHPSPNAGPVEAAAAGALGVGLGGRTVYAHGVEERPRLGSGPPPTPDDLHRAARLSRLVGAAAAAVLAVAVAARNGPRTPRRPLSGRAGPRRPRRTGRGAGRSGRAGRGAAAAPGG</sequence>
<gene>
    <name evidence="9 11" type="primary">cobD</name>
    <name evidence="11" type="ORF">PHY01_39160</name>
</gene>
<dbReference type="PANTHER" id="PTHR34308:SF1">
    <property type="entry name" value="COBALAMIN BIOSYNTHESIS PROTEIN CBIB"/>
    <property type="match status" value="1"/>
</dbReference>
<name>A0A4Y3WRZ3_9PSEU</name>
<keyword evidence="6 9" id="KW-0812">Transmembrane</keyword>
<keyword evidence="12" id="KW-1185">Reference proteome</keyword>
<dbReference type="PANTHER" id="PTHR34308">
    <property type="entry name" value="COBALAMIN BIOSYNTHESIS PROTEIN CBIB"/>
    <property type="match status" value="1"/>
</dbReference>
<comment type="subcellular location">
    <subcellularLocation>
        <location evidence="1 9">Cell membrane</location>
        <topology evidence="1 9">Multi-pass membrane protein</topology>
    </subcellularLocation>
</comment>
<evidence type="ECO:0000256" key="1">
    <source>
        <dbReference type="ARBA" id="ARBA00004651"/>
    </source>
</evidence>
<dbReference type="NCBIfam" id="NF002276">
    <property type="entry name" value="PRK01209.1-4"/>
    <property type="match status" value="1"/>
</dbReference>
<dbReference type="GO" id="GO:0009236">
    <property type="term" value="P:cobalamin biosynthetic process"/>
    <property type="evidence" value="ECO:0007669"/>
    <property type="project" value="UniProtKB-UniRule"/>
</dbReference>
<evidence type="ECO:0000256" key="8">
    <source>
        <dbReference type="ARBA" id="ARBA00023136"/>
    </source>
</evidence>
<evidence type="ECO:0000313" key="11">
    <source>
        <dbReference type="EMBL" id="GEC21633.1"/>
    </source>
</evidence>
<evidence type="ECO:0000313" key="12">
    <source>
        <dbReference type="Proteomes" id="UP000320338"/>
    </source>
</evidence>